<accession>A0A4R4QJ06</accession>
<organism evidence="1 2">
    <name type="scientific">Kribbella albertanoniae</name>
    <dbReference type="NCBI Taxonomy" id="1266829"/>
    <lineage>
        <taxon>Bacteria</taxon>
        <taxon>Bacillati</taxon>
        <taxon>Actinomycetota</taxon>
        <taxon>Actinomycetes</taxon>
        <taxon>Propionibacteriales</taxon>
        <taxon>Kribbellaceae</taxon>
        <taxon>Kribbella</taxon>
    </lineage>
</organism>
<name>A0A4R4QJ06_9ACTN</name>
<dbReference type="AlphaFoldDB" id="A0A4R4QJ06"/>
<reference evidence="1 2" key="1">
    <citation type="submission" date="2019-03" db="EMBL/GenBank/DDBJ databases">
        <title>Draft genome sequences of novel Actinobacteria.</title>
        <authorList>
            <person name="Sahin N."/>
            <person name="Ay H."/>
            <person name="Saygin H."/>
        </authorList>
    </citation>
    <scope>NUCLEOTIDE SEQUENCE [LARGE SCALE GENOMIC DNA]</scope>
    <source>
        <strain evidence="1 2">JCM 30547</strain>
    </source>
</reference>
<proteinExistence type="predicted"/>
<dbReference type="EMBL" id="SMKA01000001">
    <property type="protein sequence ID" value="TDC35791.1"/>
    <property type="molecule type" value="Genomic_DNA"/>
</dbReference>
<protein>
    <submittedName>
        <fullName evidence="1">Uncharacterized protein</fullName>
    </submittedName>
</protein>
<evidence type="ECO:0000313" key="2">
    <source>
        <dbReference type="Proteomes" id="UP000295075"/>
    </source>
</evidence>
<gene>
    <name evidence="1" type="ORF">E1261_00230</name>
</gene>
<comment type="caution">
    <text evidence="1">The sequence shown here is derived from an EMBL/GenBank/DDBJ whole genome shotgun (WGS) entry which is preliminary data.</text>
</comment>
<dbReference type="Proteomes" id="UP000295075">
    <property type="component" value="Unassembled WGS sequence"/>
</dbReference>
<evidence type="ECO:0000313" key="1">
    <source>
        <dbReference type="EMBL" id="TDC35791.1"/>
    </source>
</evidence>
<sequence>MEQRPAPARLPDHDVTAIIDNFTETQRRAIATTLDDLRGWATLHGTLNSYDSHTGAKLDPPVRLVGWYDRDPRRGLPDNWTELFISLGWLDLSRSAYGTAWFPTTAGLAIRDEWLPAELRNRRG</sequence>
<keyword evidence="2" id="KW-1185">Reference proteome</keyword>
<dbReference type="RefSeq" id="WP_132399809.1">
    <property type="nucleotide sequence ID" value="NZ_SMKA01000001.1"/>
</dbReference>